<dbReference type="AlphaFoldDB" id="A0A2G2WCQ0"/>
<gene>
    <name evidence="1" type="ORF">CQW23_17007</name>
</gene>
<dbReference type="Proteomes" id="UP000224567">
    <property type="component" value="Unassembled WGS sequence"/>
</dbReference>
<keyword evidence="2" id="KW-1185">Reference proteome</keyword>
<name>A0A2G2WCQ0_CAPBA</name>
<organism evidence="1 2">
    <name type="scientific">Capsicum baccatum</name>
    <name type="common">Peruvian pepper</name>
    <dbReference type="NCBI Taxonomy" id="33114"/>
    <lineage>
        <taxon>Eukaryota</taxon>
        <taxon>Viridiplantae</taxon>
        <taxon>Streptophyta</taxon>
        <taxon>Embryophyta</taxon>
        <taxon>Tracheophyta</taxon>
        <taxon>Spermatophyta</taxon>
        <taxon>Magnoliopsida</taxon>
        <taxon>eudicotyledons</taxon>
        <taxon>Gunneridae</taxon>
        <taxon>Pentapetalae</taxon>
        <taxon>asterids</taxon>
        <taxon>lamiids</taxon>
        <taxon>Solanales</taxon>
        <taxon>Solanaceae</taxon>
        <taxon>Solanoideae</taxon>
        <taxon>Capsiceae</taxon>
        <taxon>Capsicum</taxon>
    </lineage>
</organism>
<reference evidence="2" key="2">
    <citation type="journal article" date="2017" name="J. Anim. Genet.">
        <title>Multiple reference genome sequences of hot pepper reveal the massive evolution of plant disease resistance genes by retroduplication.</title>
        <authorList>
            <person name="Kim S."/>
            <person name="Park J."/>
            <person name="Yeom S.-I."/>
            <person name="Kim Y.-M."/>
            <person name="Seo E."/>
            <person name="Kim K.-T."/>
            <person name="Kim M.-S."/>
            <person name="Lee J.M."/>
            <person name="Cheong K."/>
            <person name="Shin H.-S."/>
            <person name="Kim S.-B."/>
            <person name="Han K."/>
            <person name="Lee J."/>
            <person name="Park M."/>
            <person name="Lee H.-A."/>
            <person name="Lee H.-Y."/>
            <person name="Lee Y."/>
            <person name="Oh S."/>
            <person name="Lee J.H."/>
            <person name="Choi E."/>
            <person name="Choi E."/>
            <person name="Lee S.E."/>
            <person name="Jeon J."/>
            <person name="Kim H."/>
            <person name="Choi G."/>
            <person name="Song H."/>
            <person name="Lee J."/>
            <person name="Lee S.-C."/>
            <person name="Kwon J.-K."/>
            <person name="Lee H.-Y."/>
            <person name="Koo N."/>
            <person name="Hong Y."/>
            <person name="Kim R.W."/>
            <person name="Kang W.-H."/>
            <person name="Huh J.H."/>
            <person name="Kang B.-C."/>
            <person name="Yang T.-J."/>
            <person name="Lee Y.-H."/>
            <person name="Bennetzen J.L."/>
            <person name="Choi D."/>
        </authorList>
    </citation>
    <scope>NUCLEOTIDE SEQUENCE [LARGE SCALE GENOMIC DNA]</scope>
    <source>
        <strain evidence="2">cv. PBC81</strain>
    </source>
</reference>
<reference evidence="1 2" key="1">
    <citation type="journal article" date="2017" name="Genome Biol.">
        <title>New reference genome sequences of hot pepper reveal the massive evolution of plant disease-resistance genes by retroduplication.</title>
        <authorList>
            <person name="Kim S."/>
            <person name="Park J."/>
            <person name="Yeom S.I."/>
            <person name="Kim Y.M."/>
            <person name="Seo E."/>
            <person name="Kim K.T."/>
            <person name="Kim M.S."/>
            <person name="Lee J.M."/>
            <person name="Cheong K."/>
            <person name="Shin H.S."/>
            <person name="Kim S.B."/>
            <person name="Han K."/>
            <person name="Lee J."/>
            <person name="Park M."/>
            <person name="Lee H.A."/>
            <person name="Lee H.Y."/>
            <person name="Lee Y."/>
            <person name="Oh S."/>
            <person name="Lee J.H."/>
            <person name="Choi E."/>
            <person name="Choi E."/>
            <person name="Lee S.E."/>
            <person name="Jeon J."/>
            <person name="Kim H."/>
            <person name="Choi G."/>
            <person name="Song H."/>
            <person name="Lee J."/>
            <person name="Lee S.C."/>
            <person name="Kwon J.K."/>
            <person name="Lee H.Y."/>
            <person name="Koo N."/>
            <person name="Hong Y."/>
            <person name="Kim R.W."/>
            <person name="Kang W.H."/>
            <person name="Huh J.H."/>
            <person name="Kang B.C."/>
            <person name="Yang T.J."/>
            <person name="Lee Y.H."/>
            <person name="Bennetzen J.L."/>
            <person name="Choi D."/>
        </authorList>
    </citation>
    <scope>NUCLEOTIDE SEQUENCE [LARGE SCALE GENOMIC DNA]</scope>
    <source>
        <strain evidence="2">cv. PBC81</strain>
    </source>
</reference>
<evidence type="ECO:0000313" key="2">
    <source>
        <dbReference type="Proteomes" id="UP000224567"/>
    </source>
</evidence>
<sequence length="113" mass="12688">MALHFSSGCLFSLSQRRSGQKIRAVTSKSSVIEDDKVKLGGSDLKVTKLGIGAWSWGDTSYWNNFEWDGKMILFAGIERRLMGMRQLIRLIGLGFDWDATSLNEFGLEGEIRP</sequence>
<accession>A0A2G2WCQ0</accession>
<dbReference type="EMBL" id="MLFT02000007">
    <property type="protein sequence ID" value="PHT42982.1"/>
    <property type="molecule type" value="Genomic_DNA"/>
</dbReference>
<proteinExistence type="predicted"/>
<protein>
    <submittedName>
        <fullName evidence="1">Uncharacterized protein</fullName>
    </submittedName>
</protein>
<dbReference type="STRING" id="33114.A0A2G2WCQ0"/>
<comment type="caution">
    <text evidence="1">The sequence shown here is derived from an EMBL/GenBank/DDBJ whole genome shotgun (WGS) entry which is preliminary data.</text>
</comment>
<dbReference type="OrthoDB" id="946809at2759"/>
<evidence type="ECO:0000313" key="1">
    <source>
        <dbReference type="EMBL" id="PHT42982.1"/>
    </source>
</evidence>